<dbReference type="InterPro" id="IPR039424">
    <property type="entry name" value="SBP_5"/>
</dbReference>
<dbReference type="AlphaFoldDB" id="A0A849L0P2"/>
<keyword evidence="3" id="KW-0813">Transport</keyword>
<dbReference type="Gene3D" id="3.90.76.10">
    <property type="entry name" value="Dipeptide-binding Protein, Domain 1"/>
    <property type="match status" value="1"/>
</dbReference>
<dbReference type="SUPFAM" id="SSF53850">
    <property type="entry name" value="Periplasmic binding protein-like II"/>
    <property type="match status" value="1"/>
</dbReference>
<evidence type="ECO:0000313" key="8">
    <source>
        <dbReference type="Proteomes" id="UP000572377"/>
    </source>
</evidence>
<dbReference type="PANTHER" id="PTHR30290">
    <property type="entry name" value="PERIPLASMIC BINDING COMPONENT OF ABC TRANSPORTER"/>
    <property type="match status" value="1"/>
</dbReference>
<evidence type="ECO:0000259" key="6">
    <source>
        <dbReference type="Pfam" id="PF00496"/>
    </source>
</evidence>
<feature type="signal peptide" evidence="5">
    <location>
        <begin position="1"/>
        <end position="24"/>
    </location>
</feature>
<name>A0A849L0P2_9RHOB</name>
<evidence type="ECO:0000256" key="1">
    <source>
        <dbReference type="ARBA" id="ARBA00004418"/>
    </source>
</evidence>
<dbReference type="RefSeq" id="WP_171323130.1">
    <property type="nucleotide sequence ID" value="NZ_JABFBC010000001.1"/>
</dbReference>
<evidence type="ECO:0000256" key="4">
    <source>
        <dbReference type="ARBA" id="ARBA00022729"/>
    </source>
</evidence>
<evidence type="ECO:0000256" key="2">
    <source>
        <dbReference type="ARBA" id="ARBA00005695"/>
    </source>
</evidence>
<dbReference type="GO" id="GO:0030288">
    <property type="term" value="C:outer membrane-bounded periplasmic space"/>
    <property type="evidence" value="ECO:0007669"/>
    <property type="project" value="UniProtKB-ARBA"/>
</dbReference>
<comment type="subcellular location">
    <subcellularLocation>
        <location evidence="1">Periplasm</location>
    </subcellularLocation>
</comment>
<sequence length="527" mass="58126">MTTTFRRLGAALLASTLIVSAASAETIRWARASDALTLDPHSQNQGPTHNFAHHIYETLVDRDVEGNLQARLATSWEIKADDPTTWVFTLREGVTFHDGAAFTAEDVVFSLDRARSEKSNMRQLHVDVAEVIAVDDYTVEVKMNGPAPLYPNNLTNTFIMDKTWAETNDVVEVQDYAAGEDNYAVRNTNGTGPYILQSREVDVRSVLSINENHWAEQKPAVTEIIYLPIADAATRVAALLSGEVDIVQDVPVQDIERLSSTDGIKVETGPENRVIYFGYKFGDAPLASSNITDRNPFNDPRVREAMELAVDRDAIKAVVMRGQSIPTGVANPPFVNGWTEELDAYPAPDIERAQALLAEAGYPDGFTVTLDTPNNRYVNDEAISQAVVSMLGRIGINVTLASRPVAQHSPLVTNNQTDFYLLGWGVPTFDSAYVFNDLVHSKEGSYGAYNGGLYSNPELDAMIESLGTETDLEKRNATIAEIWQVVKQDRVLLPIHNQVLAYAMKDRITLPVHPENQPLMTSVTFAE</sequence>
<dbReference type="Gene3D" id="3.40.190.10">
    <property type="entry name" value="Periplasmic binding protein-like II"/>
    <property type="match status" value="1"/>
</dbReference>
<dbReference type="Proteomes" id="UP000572377">
    <property type="component" value="Unassembled WGS sequence"/>
</dbReference>
<feature type="domain" description="Solute-binding protein family 5" evidence="6">
    <location>
        <begin position="68"/>
        <end position="444"/>
    </location>
</feature>
<accession>A0A849L0P2</accession>
<proteinExistence type="inferred from homology"/>
<feature type="chain" id="PRO_5032491709" evidence="5">
    <location>
        <begin position="25"/>
        <end position="527"/>
    </location>
</feature>
<dbReference type="EMBL" id="JABFBC010000001">
    <property type="protein sequence ID" value="NNU79834.1"/>
    <property type="molecule type" value="Genomic_DNA"/>
</dbReference>
<dbReference type="PANTHER" id="PTHR30290:SF9">
    <property type="entry name" value="OLIGOPEPTIDE-BINDING PROTEIN APPA"/>
    <property type="match status" value="1"/>
</dbReference>
<reference evidence="7 8" key="1">
    <citation type="submission" date="2020-05" db="EMBL/GenBank/DDBJ databases">
        <title>Gimesia benthica sp. nov., a novel planctomycete isolated from a deep-sea water sample of the Northwest Indian Ocean.</title>
        <authorList>
            <person name="Wang J."/>
            <person name="Ruan C."/>
            <person name="Song L."/>
            <person name="Zhu Y."/>
            <person name="Li A."/>
            <person name="Zheng X."/>
            <person name="Wang L."/>
            <person name="Lu Z."/>
            <person name="Huang Y."/>
            <person name="Du W."/>
            <person name="Zhou Y."/>
            <person name="Huang L."/>
            <person name="Dai X."/>
        </authorList>
    </citation>
    <scope>NUCLEOTIDE SEQUENCE [LARGE SCALE GENOMIC DNA]</scope>
    <source>
        <strain evidence="7 8">YYQ-30</strain>
    </source>
</reference>
<organism evidence="7 8">
    <name type="scientific">Halovulum dunhuangense</name>
    <dbReference type="NCBI Taxonomy" id="1505036"/>
    <lineage>
        <taxon>Bacteria</taxon>
        <taxon>Pseudomonadati</taxon>
        <taxon>Pseudomonadota</taxon>
        <taxon>Alphaproteobacteria</taxon>
        <taxon>Rhodobacterales</taxon>
        <taxon>Paracoccaceae</taxon>
        <taxon>Halovulum</taxon>
    </lineage>
</organism>
<evidence type="ECO:0000313" key="7">
    <source>
        <dbReference type="EMBL" id="NNU79834.1"/>
    </source>
</evidence>
<dbReference type="CDD" id="cd08498">
    <property type="entry name" value="PBP2_NikA_DppA_OppA_like_2"/>
    <property type="match status" value="1"/>
</dbReference>
<evidence type="ECO:0000256" key="3">
    <source>
        <dbReference type="ARBA" id="ARBA00022448"/>
    </source>
</evidence>
<dbReference type="GO" id="GO:1904680">
    <property type="term" value="F:peptide transmembrane transporter activity"/>
    <property type="evidence" value="ECO:0007669"/>
    <property type="project" value="TreeGrafter"/>
</dbReference>
<dbReference type="GO" id="GO:0043190">
    <property type="term" value="C:ATP-binding cassette (ABC) transporter complex"/>
    <property type="evidence" value="ECO:0007669"/>
    <property type="project" value="InterPro"/>
</dbReference>
<comment type="caution">
    <text evidence="7">The sequence shown here is derived from an EMBL/GenBank/DDBJ whole genome shotgun (WGS) entry which is preliminary data.</text>
</comment>
<keyword evidence="4 5" id="KW-0732">Signal</keyword>
<comment type="similarity">
    <text evidence="2">Belongs to the bacterial solute-binding protein 5 family.</text>
</comment>
<evidence type="ECO:0000256" key="5">
    <source>
        <dbReference type="SAM" id="SignalP"/>
    </source>
</evidence>
<dbReference type="GO" id="GO:0015833">
    <property type="term" value="P:peptide transport"/>
    <property type="evidence" value="ECO:0007669"/>
    <property type="project" value="TreeGrafter"/>
</dbReference>
<dbReference type="Pfam" id="PF00496">
    <property type="entry name" value="SBP_bac_5"/>
    <property type="match status" value="1"/>
</dbReference>
<protein>
    <submittedName>
        <fullName evidence="7">ABC transporter substrate-binding protein</fullName>
    </submittedName>
</protein>
<keyword evidence="8" id="KW-1185">Reference proteome</keyword>
<dbReference type="InterPro" id="IPR030678">
    <property type="entry name" value="Peptide/Ni-bd"/>
</dbReference>
<gene>
    <name evidence="7" type="ORF">HMH01_05200</name>
</gene>
<dbReference type="Gene3D" id="3.10.105.10">
    <property type="entry name" value="Dipeptide-binding Protein, Domain 3"/>
    <property type="match status" value="1"/>
</dbReference>
<dbReference type="InterPro" id="IPR000914">
    <property type="entry name" value="SBP_5_dom"/>
</dbReference>
<dbReference type="PIRSF" id="PIRSF002741">
    <property type="entry name" value="MppA"/>
    <property type="match status" value="1"/>
</dbReference>